<dbReference type="Pfam" id="PF00497">
    <property type="entry name" value="SBP_bac_3"/>
    <property type="match status" value="1"/>
</dbReference>
<dbReference type="AlphaFoldDB" id="A0A840AK59"/>
<proteinExistence type="inferred from homology"/>
<dbReference type="PANTHER" id="PTHR30085">
    <property type="entry name" value="AMINO ACID ABC TRANSPORTER PERMEASE"/>
    <property type="match status" value="1"/>
</dbReference>
<evidence type="ECO:0000259" key="5">
    <source>
        <dbReference type="SMART" id="SM00062"/>
    </source>
</evidence>
<evidence type="ECO:0000256" key="3">
    <source>
        <dbReference type="ARBA" id="ARBA00022729"/>
    </source>
</evidence>
<organism evidence="6 7">
    <name type="scientific">Kaistia hirudinis</name>
    <dbReference type="NCBI Taxonomy" id="1293440"/>
    <lineage>
        <taxon>Bacteria</taxon>
        <taxon>Pseudomonadati</taxon>
        <taxon>Pseudomonadota</taxon>
        <taxon>Alphaproteobacteria</taxon>
        <taxon>Hyphomicrobiales</taxon>
        <taxon>Kaistiaceae</taxon>
        <taxon>Kaistia</taxon>
    </lineage>
</organism>
<name>A0A840AK59_9HYPH</name>
<protein>
    <submittedName>
        <fullName evidence="6">General L-amino acid transport system substrate-binding protein</fullName>
    </submittedName>
</protein>
<dbReference type="Proteomes" id="UP000553963">
    <property type="component" value="Unassembled WGS sequence"/>
</dbReference>
<keyword evidence="7" id="KW-1185">Reference proteome</keyword>
<feature type="chain" id="PRO_5032296468" evidence="4">
    <location>
        <begin position="27"/>
        <end position="341"/>
    </location>
</feature>
<dbReference type="InterPro" id="IPR051455">
    <property type="entry name" value="Bact_solute-bind_prot3"/>
</dbReference>
<dbReference type="Gene3D" id="3.40.190.10">
    <property type="entry name" value="Periplasmic binding protein-like II"/>
    <property type="match status" value="2"/>
</dbReference>
<evidence type="ECO:0000256" key="2">
    <source>
        <dbReference type="ARBA" id="ARBA00022448"/>
    </source>
</evidence>
<keyword evidence="3 4" id="KW-0732">Signal</keyword>
<gene>
    <name evidence="6" type="ORF">GGR25_000436</name>
</gene>
<dbReference type="SMART" id="SM00062">
    <property type="entry name" value="PBPb"/>
    <property type="match status" value="1"/>
</dbReference>
<evidence type="ECO:0000256" key="4">
    <source>
        <dbReference type="SAM" id="SignalP"/>
    </source>
</evidence>
<dbReference type="SUPFAM" id="SSF53850">
    <property type="entry name" value="Periplasmic binding protein-like II"/>
    <property type="match status" value="1"/>
</dbReference>
<dbReference type="InterPro" id="IPR001638">
    <property type="entry name" value="Solute-binding_3/MltF_N"/>
</dbReference>
<keyword evidence="2" id="KW-0813">Transport</keyword>
<comment type="caution">
    <text evidence="6">The sequence shown here is derived from an EMBL/GenBank/DDBJ whole genome shotgun (WGS) entry which is preliminary data.</text>
</comment>
<dbReference type="CDD" id="cd13692">
    <property type="entry name" value="PBP2_BztA"/>
    <property type="match status" value="1"/>
</dbReference>
<feature type="domain" description="Solute-binding protein family 3/N-terminal" evidence="5">
    <location>
        <begin position="37"/>
        <end position="267"/>
    </location>
</feature>
<dbReference type="RefSeq" id="WP_183397079.1">
    <property type="nucleotide sequence ID" value="NZ_JACIDS010000001.1"/>
</dbReference>
<feature type="signal peptide" evidence="4">
    <location>
        <begin position="1"/>
        <end position="26"/>
    </location>
</feature>
<comment type="similarity">
    <text evidence="1">Belongs to the bacterial solute-binding protein 3 family.</text>
</comment>
<sequence>MSSRPTQLLARGVGLALMLAAGTAGAATLDTVKQRGTLNCGVNQGLLGFGLADDNGKWAGFDVDFCRAVATAVLGDPDKVTYVPLSATDRFDALKSGKIDLLSRNSTWTLGREADLGINFAAVTYYDGQGFMVRRASGKTSALDLDGATVCVQTGTTTEPNFIDFFTTNNMKYTEVASATVAETAENYKSGKCDVVTSDVSQLYAEKAGLPDPAESIILPDVISKEPLGPAVRADDPQWRLIVQWVAFALINAAELGVASDRIDEARASKKPEVARLVGTDGDFGTKLGLSNDWAINVVAKVGNYGEIYERNLGVDSKLGIPRGLNQLWSRGGIQYAPPIR</sequence>
<dbReference type="PANTHER" id="PTHR30085:SF7">
    <property type="entry name" value="AMINO-ACID ABC TRANSPORTER-BINDING PROTEIN YHDW-RELATED"/>
    <property type="match status" value="1"/>
</dbReference>
<accession>A0A840AK59</accession>
<reference evidence="6 7" key="1">
    <citation type="submission" date="2020-08" db="EMBL/GenBank/DDBJ databases">
        <title>Genomic Encyclopedia of Type Strains, Phase IV (KMG-IV): sequencing the most valuable type-strain genomes for metagenomic binning, comparative biology and taxonomic classification.</title>
        <authorList>
            <person name="Goeker M."/>
        </authorList>
    </citation>
    <scope>NUCLEOTIDE SEQUENCE [LARGE SCALE GENOMIC DNA]</scope>
    <source>
        <strain evidence="6 7">DSM 25966</strain>
    </source>
</reference>
<dbReference type="EMBL" id="JACIDS010000001">
    <property type="protein sequence ID" value="MBB3929417.1"/>
    <property type="molecule type" value="Genomic_DNA"/>
</dbReference>
<evidence type="ECO:0000256" key="1">
    <source>
        <dbReference type="ARBA" id="ARBA00010333"/>
    </source>
</evidence>
<evidence type="ECO:0000313" key="6">
    <source>
        <dbReference type="EMBL" id="MBB3929417.1"/>
    </source>
</evidence>
<evidence type="ECO:0000313" key="7">
    <source>
        <dbReference type="Proteomes" id="UP000553963"/>
    </source>
</evidence>
<dbReference type="GO" id="GO:0006865">
    <property type="term" value="P:amino acid transport"/>
    <property type="evidence" value="ECO:0007669"/>
    <property type="project" value="TreeGrafter"/>
</dbReference>